<name>A0ABD2X185_9HYME</name>
<protein>
    <submittedName>
        <fullName evidence="1">Uncharacterized protein</fullName>
    </submittedName>
</protein>
<evidence type="ECO:0000313" key="1">
    <source>
        <dbReference type="EMBL" id="KAL3398562.1"/>
    </source>
</evidence>
<dbReference type="AlphaFoldDB" id="A0ABD2X185"/>
<dbReference type="Proteomes" id="UP001627154">
    <property type="component" value="Unassembled WGS sequence"/>
</dbReference>
<keyword evidence="2" id="KW-1185">Reference proteome</keyword>
<organism evidence="1 2">
    <name type="scientific">Trichogramma kaykai</name>
    <dbReference type="NCBI Taxonomy" id="54128"/>
    <lineage>
        <taxon>Eukaryota</taxon>
        <taxon>Metazoa</taxon>
        <taxon>Ecdysozoa</taxon>
        <taxon>Arthropoda</taxon>
        <taxon>Hexapoda</taxon>
        <taxon>Insecta</taxon>
        <taxon>Pterygota</taxon>
        <taxon>Neoptera</taxon>
        <taxon>Endopterygota</taxon>
        <taxon>Hymenoptera</taxon>
        <taxon>Apocrita</taxon>
        <taxon>Proctotrupomorpha</taxon>
        <taxon>Chalcidoidea</taxon>
        <taxon>Trichogrammatidae</taxon>
        <taxon>Trichogramma</taxon>
    </lineage>
</organism>
<dbReference type="EMBL" id="JBJJXI010000059">
    <property type="protein sequence ID" value="KAL3398562.1"/>
    <property type="molecule type" value="Genomic_DNA"/>
</dbReference>
<evidence type="ECO:0000313" key="2">
    <source>
        <dbReference type="Proteomes" id="UP001627154"/>
    </source>
</evidence>
<accession>A0ABD2X185</accession>
<sequence>MHRAPARSDGKLKRAARAEAVRYTDEYITGKNLHIPSDSSQIYINVHISTVASSCSSHSLEDVPKKLSSAAAGKNPLHTQYAVEPERSRAKLTSIFFSYRNLGTSFIVHGTSRCAALASVPHNHRRLYVYILGPRRYFTHFLADKAYSEAMVEHVQFGLAQKADRNKRKGVSH</sequence>
<comment type="caution">
    <text evidence="1">The sequence shown here is derived from an EMBL/GenBank/DDBJ whole genome shotgun (WGS) entry which is preliminary data.</text>
</comment>
<proteinExistence type="predicted"/>
<gene>
    <name evidence="1" type="ORF">TKK_007703</name>
</gene>
<reference evidence="1 2" key="1">
    <citation type="journal article" date="2024" name="bioRxiv">
        <title>A reference genome for Trichogramma kaykai: A tiny desert-dwelling parasitoid wasp with competing sex-ratio distorters.</title>
        <authorList>
            <person name="Culotta J."/>
            <person name="Lindsey A.R."/>
        </authorList>
    </citation>
    <scope>NUCLEOTIDE SEQUENCE [LARGE SCALE GENOMIC DNA]</scope>
    <source>
        <strain evidence="1 2">KSX58</strain>
    </source>
</reference>